<evidence type="ECO:0000313" key="2">
    <source>
        <dbReference type="EMBL" id="CAH1453495.1"/>
    </source>
</evidence>
<dbReference type="AlphaFoldDB" id="A0AAU9PVI8"/>
<feature type="transmembrane region" description="Helical" evidence="1">
    <location>
        <begin position="103"/>
        <end position="122"/>
    </location>
</feature>
<evidence type="ECO:0000313" key="3">
    <source>
        <dbReference type="Proteomes" id="UP001157418"/>
    </source>
</evidence>
<keyword evidence="1" id="KW-0472">Membrane</keyword>
<gene>
    <name evidence="2" type="ORF">LVIROSA_LOCUS38736</name>
</gene>
<organism evidence="2 3">
    <name type="scientific">Lactuca virosa</name>
    <dbReference type="NCBI Taxonomy" id="75947"/>
    <lineage>
        <taxon>Eukaryota</taxon>
        <taxon>Viridiplantae</taxon>
        <taxon>Streptophyta</taxon>
        <taxon>Embryophyta</taxon>
        <taxon>Tracheophyta</taxon>
        <taxon>Spermatophyta</taxon>
        <taxon>Magnoliopsida</taxon>
        <taxon>eudicotyledons</taxon>
        <taxon>Gunneridae</taxon>
        <taxon>Pentapetalae</taxon>
        <taxon>asterids</taxon>
        <taxon>campanulids</taxon>
        <taxon>Asterales</taxon>
        <taxon>Asteraceae</taxon>
        <taxon>Cichorioideae</taxon>
        <taxon>Cichorieae</taxon>
        <taxon>Lactucinae</taxon>
        <taxon>Lactuca</taxon>
    </lineage>
</organism>
<protein>
    <recommendedName>
        <fullName evidence="4">H(+)-exporting diphosphatase</fullName>
    </recommendedName>
</protein>
<accession>A0AAU9PVI8</accession>
<keyword evidence="1" id="KW-1133">Transmembrane helix</keyword>
<name>A0AAU9PVI8_9ASTR</name>
<comment type="caution">
    <text evidence="2">The sequence shown here is derived from an EMBL/GenBank/DDBJ whole genome shotgun (WGS) entry which is preliminary data.</text>
</comment>
<sequence length="172" mass="18036">METNLKKADGNADCHHPRRPTVALQLPSAPTERHHNFVASSFGLAKPQRSSLFPSFSSFSAVPIDRIVAHRRRKPTARRSPSITGVGRRCYGASVVATAATDLVMASSTAGVGFFSIFFIIAGKLVEKMLSASVVEADSPMSVVAGIGVANVAMAGVEDSYCRSISEAVGGA</sequence>
<dbReference type="Proteomes" id="UP001157418">
    <property type="component" value="Unassembled WGS sequence"/>
</dbReference>
<proteinExistence type="predicted"/>
<evidence type="ECO:0000256" key="1">
    <source>
        <dbReference type="SAM" id="Phobius"/>
    </source>
</evidence>
<keyword evidence="1" id="KW-0812">Transmembrane</keyword>
<dbReference type="EMBL" id="CAKMRJ010005745">
    <property type="protein sequence ID" value="CAH1453495.1"/>
    <property type="molecule type" value="Genomic_DNA"/>
</dbReference>
<keyword evidence="3" id="KW-1185">Reference proteome</keyword>
<reference evidence="2 3" key="1">
    <citation type="submission" date="2022-01" db="EMBL/GenBank/DDBJ databases">
        <authorList>
            <person name="Xiong W."/>
            <person name="Schranz E."/>
        </authorList>
    </citation>
    <scope>NUCLEOTIDE SEQUENCE [LARGE SCALE GENOMIC DNA]</scope>
</reference>
<evidence type="ECO:0008006" key="4">
    <source>
        <dbReference type="Google" id="ProtNLM"/>
    </source>
</evidence>